<dbReference type="Proteomes" id="UP000676336">
    <property type="component" value="Unassembled WGS sequence"/>
</dbReference>
<dbReference type="EMBL" id="CAJOBI010176551">
    <property type="protein sequence ID" value="CAF4909919.1"/>
    <property type="molecule type" value="Genomic_DNA"/>
</dbReference>
<protein>
    <submittedName>
        <fullName evidence="1">Uncharacterized protein</fullName>
    </submittedName>
</protein>
<proteinExistence type="predicted"/>
<evidence type="ECO:0000313" key="2">
    <source>
        <dbReference type="Proteomes" id="UP000676336"/>
    </source>
</evidence>
<gene>
    <name evidence="1" type="ORF">SMN809_LOCUS52181</name>
</gene>
<dbReference type="InterPro" id="IPR007304">
    <property type="entry name" value="TAP46-like"/>
</dbReference>
<feature type="non-terminal residue" evidence="1">
    <location>
        <position position="99"/>
    </location>
</feature>
<dbReference type="Pfam" id="PF04177">
    <property type="entry name" value="TAP42"/>
    <property type="match status" value="1"/>
</dbReference>
<dbReference type="Gene3D" id="1.25.40.540">
    <property type="entry name" value="TAP42-like family"/>
    <property type="match status" value="1"/>
</dbReference>
<sequence length="99" mass="11868">MTSNDELTISELFDFSYDLQQKLETNKIEQKLETFNTAIERLKLAEDKLDELHLFSDNEEINEVASNELRYFILYALIGWLYEYRSSNREQRLDDIHLS</sequence>
<comment type="caution">
    <text evidence="1">The sequence shown here is derived from an EMBL/GenBank/DDBJ whole genome shotgun (WGS) entry which is preliminary data.</text>
</comment>
<name>A0A8S3CFQ3_9BILA</name>
<dbReference type="InterPro" id="IPR038511">
    <property type="entry name" value="TAP42/TAP46-like_sf"/>
</dbReference>
<accession>A0A8S3CFQ3</accession>
<dbReference type="AlphaFoldDB" id="A0A8S3CFQ3"/>
<reference evidence="1" key="1">
    <citation type="submission" date="2021-02" db="EMBL/GenBank/DDBJ databases">
        <authorList>
            <person name="Nowell W R."/>
        </authorList>
    </citation>
    <scope>NUCLEOTIDE SEQUENCE</scope>
</reference>
<evidence type="ECO:0000313" key="1">
    <source>
        <dbReference type="EMBL" id="CAF4909919.1"/>
    </source>
</evidence>
<organism evidence="1 2">
    <name type="scientific">Rotaria magnacalcarata</name>
    <dbReference type="NCBI Taxonomy" id="392030"/>
    <lineage>
        <taxon>Eukaryota</taxon>
        <taxon>Metazoa</taxon>
        <taxon>Spiralia</taxon>
        <taxon>Gnathifera</taxon>
        <taxon>Rotifera</taxon>
        <taxon>Eurotatoria</taxon>
        <taxon>Bdelloidea</taxon>
        <taxon>Philodinida</taxon>
        <taxon>Philodinidae</taxon>
        <taxon>Rotaria</taxon>
    </lineage>
</organism>
<dbReference type="GO" id="GO:0009966">
    <property type="term" value="P:regulation of signal transduction"/>
    <property type="evidence" value="ECO:0007669"/>
    <property type="project" value="InterPro"/>
</dbReference>